<feature type="modified residue" description="4-aspartylphosphate" evidence="2">
    <location>
        <position position="40"/>
    </location>
</feature>
<dbReference type="InterPro" id="IPR011006">
    <property type="entry name" value="CheY-like_superfamily"/>
</dbReference>
<dbReference type="SUPFAM" id="SSF52172">
    <property type="entry name" value="CheY-like"/>
    <property type="match status" value="1"/>
</dbReference>
<sequence>MRLSLEALVHSIGFDAAIFENAAALLAFARLHEARCIISDLRMPGMSGLELVRHLAQAAPHIPVILVSAYVTETLVEQAATAGALCLLKKPITPSIIIAKLRNVMAHGD</sequence>
<keyword evidence="5" id="KW-1185">Reference proteome</keyword>
<dbReference type="Pfam" id="PF00072">
    <property type="entry name" value="Response_reg"/>
    <property type="match status" value="1"/>
</dbReference>
<proteinExistence type="predicted"/>
<dbReference type="SMART" id="SM00448">
    <property type="entry name" value="REC"/>
    <property type="match status" value="1"/>
</dbReference>
<gene>
    <name evidence="4" type="ORF">GCM10008942_22130</name>
</gene>
<dbReference type="InterPro" id="IPR050595">
    <property type="entry name" value="Bact_response_regulator"/>
</dbReference>
<reference evidence="4 5" key="1">
    <citation type="journal article" date="2019" name="Int. J. Syst. Evol. Microbiol.">
        <title>The Global Catalogue of Microorganisms (GCM) 10K type strain sequencing project: providing services to taxonomists for standard genome sequencing and annotation.</title>
        <authorList>
            <consortium name="The Broad Institute Genomics Platform"/>
            <consortium name="The Broad Institute Genome Sequencing Center for Infectious Disease"/>
            <person name="Wu L."/>
            <person name="Ma J."/>
        </authorList>
    </citation>
    <scope>NUCLEOTIDE SEQUENCE [LARGE SCALE GENOMIC DNA]</scope>
    <source>
        <strain evidence="4 5">JCM 15089</strain>
    </source>
</reference>
<dbReference type="Proteomes" id="UP001499951">
    <property type="component" value="Unassembled WGS sequence"/>
</dbReference>
<feature type="domain" description="Response regulatory" evidence="3">
    <location>
        <begin position="1"/>
        <end position="105"/>
    </location>
</feature>
<dbReference type="Gene3D" id="3.40.50.2300">
    <property type="match status" value="1"/>
</dbReference>
<dbReference type="PANTHER" id="PTHR44591:SF25">
    <property type="entry name" value="CHEMOTAXIS TWO-COMPONENT RESPONSE REGULATOR"/>
    <property type="match status" value="1"/>
</dbReference>
<dbReference type="CDD" id="cd00156">
    <property type="entry name" value="REC"/>
    <property type="match status" value="1"/>
</dbReference>
<evidence type="ECO:0000256" key="2">
    <source>
        <dbReference type="PROSITE-ProRule" id="PRU00169"/>
    </source>
</evidence>
<keyword evidence="1 2" id="KW-0597">Phosphoprotein</keyword>
<dbReference type="PANTHER" id="PTHR44591">
    <property type="entry name" value="STRESS RESPONSE REGULATOR PROTEIN 1"/>
    <property type="match status" value="1"/>
</dbReference>
<dbReference type="InterPro" id="IPR001789">
    <property type="entry name" value="Sig_transdc_resp-reg_receiver"/>
</dbReference>
<accession>A0ABN1ET82</accession>
<dbReference type="PROSITE" id="PS50110">
    <property type="entry name" value="RESPONSE_REGULATORY"/>
    <property type="match status" value="1"/>
</dbReference>
<name>A0ABN1ET82_9PROT</name>
<evidence type="ECO:0000256" key="1">
    <source>
        <dbReference type="ARBA" id="ARBA00022553"/>
    </source>
</evidence>
<protein>
    <recommendedName>
        <fullName evidence="3">Response regulatory domain-containing protein</fullName>
    </recommendedName>
</protein>
<evidence type="ECO:0000313" key="4">
    <source>
        <dbReference type="EMBL" id="GAA0572986.1"/>
    </source>
</evidence>
<evidence type="ECO:0000313" key="5">
    <source>
        <dbReference type="Proteomes" id="UP001499951"/>
    </source>
</evidence>
<comment type="caution">
    <text evidence="4">The sequence shown here is derived from an EMBL/GenBank/DDBJ whole genome shotgun (WGS) entry which is preliminary data.</text>
</comment>
<organism evidence="4 5">
    <name type="scientific">Rhizomicrobium electricum</name>
    <dbReference type="NCBI Taxonomy" id="480070"/>
    <lineage>
        <taxon>Bacteria</taxon>
        <taxon>Pseudomonadati</taxon>
        <taxon>Pseudomonadota</taxon>
        <taxon>Alphaproteobacteria</taxon>
        <taxon>Micropepsales</taxon>
        <taxon>Micropepsaceae</taxon>
        <taxon>Rhizomicrobium</taxon>
    </lineage>
</organism>
<evidence type="ECO:0000259" key="3">
    <source>
        <dbReference type="PROSITE" id="PS50110"/>
    </source>
</evidence>
<dbReference type="EMBL" id="BAAADD010000005">
    <property type="protein sequence ID" value="GAA0572986.1"/>
    <property type="molecule type" value="Genomic_DNA"/>
</dbReference>